<proteinExistence type="predicted"/>
<feature type="compositionally biased region" description="Polar residues" evidence="1">
    <location>
        <begin position="1"/>
        <end position="13"/>
    </location>
</feature>
<comment type="caution">
    <text evidence="2">The sequence shown here is derived from an EMBL/GenBank/DDBJ whole genome shotgun (WGS) entry which is preliminary data.</text>
</comment>
<dbReference type="InterPro" id="IPR058335">
    <property type="entry name" value="PccX"/>
</dbReference>
<organism evidence="2 3">
    <name type="scientific">Halalkalicoccus tibetensis</name>
    <dbReference type="NCBI Taxonomy" id="175632"/>
    <lineage>
        <taxon>Archaea</taxon>
        <taxon>Methanobacteriati</taxon>
        <taxon>Methanobacteriota</taxon>
        <taxon>Stenosarchaea group</taxon>
        <taxon>Halobacteria</taxon>
        <taxon>Halobacteriales</taxon>
        <taxon>Halococcaceae</taxon>
        <taxon>Halalkalicoccus</taxon>
    </lineage>
</organism>
<dbReference type="RefSeq" id="WP_340602543.1">
    <property type="nucleotide sequence ID" value="NZ_JBBMXV010000001.1"/>
</dbReference>
<evidence type="ECO:0000313" key="3">
    <source>
        <dbReference type="Proteomes" id="UP001596312"/>
    </source>
</evidence>
<feature type="region of interest" description="Disordered" evidence="1">
    <location>
        <begin position="65"/>
        <end position="93"/>
    </location>
</feature>
<sequence length="93" mass="9639">MNGEQSDPGSGSRTLAIPDSADEAEAAAIAAAIGSHLRSQEAAAAGDDEGPTWEGERWTFAGRVEGTGGRAVRVPTTAPTDRWTAAGRTDRMR</sequence>
<accession>A0ABD5UY45</accession>
<reference evidence="2 3" key="1">
    <citation type="journal article" date="2019" name="Int. J. Syst. Evol. Microbiol.">
        <title>The Global Catalogue of Microorganisms (GCM) 10K type strain sequencing project: providing services to taxonomists for standard genome sequencing and annotation.</title>
        <authorList>
            <consortium name="The Broad Institute Genomics Platform"/>
            <consortium name="The Broad Institute Genome Sequencing Center for Infectious Disease"/>
            <person name="Wu L."/>
            <person name="Ma J."/>
        </authorList>
    </citation>
    <scope>NUCLEOTIDE SEQUENCE [LARGE SCALE GENOMIC DNA]</scope>
    <source>
        <strain evidence="2 3">CGMCC 1.3240</strain>
    </source>
</reference>
<gene>
    <name evidence="2" type="ORF">ACFQGH_02370</name>
</gene>
<keyword evidence="3" id="KW-1185">Reference proteome</keyword>
<evidence type="ECO:0000256" key="1">
    <source>
        <dbReference type="SAM" id="MobiDB-lite"/>
    </source>
</evidence>
<dbReference type="EMBL" id="JBHSXQ010000001">
    <property type="protein sequence ID" value="MFC6904040.1"/>
    <property type="molecule type" value="Genomic_DNA"/>
</dbReference>
<protein>
    <submittedName>
        <fullName evidence="2">Acc operon protein</fullName>
    </submittedName>
</protein>
<evidence type="ECO:0000313" key="2">
    <source>
        <dbReference type="EMBL" id="MFC6904040.1"/>
    </source>
</evidence>
<feature type="region of interest" description="Disordered" evidence="1">
    <location>
        <begin position="1"/>
        <end position="22"/>
    </location>
</feature>
<dbReference type="Proteomes" id="UP001596312">
    <property type="component" value="Unassembled WGS sequence"/>
</dbReference>
<dbReference type="Pfam" id="PF26062">
    <property type="entry name" value="DUF8022"/>
    <property type="match status" value="1"/>
</dbReference>
<dbReference type="AlphaFoldDB" id="A0ABD5UY45"/>
<name>A0ABD5UY45_9EURY</name>